<evidence type="ECO:0000313" key="5">
    <source>
        <dbReference type="Proteomes" id="UP000629468"/>
    </source>
</evidence>
<sequence>MDAFRKTFRLRTEDGLPSNYRKTQTVNESGFYTSEQRQAPFTEGGWTCENEFYRFPINESPKDPWERCYEVVDKADEELYKELKDEISGLLIVASLFLGIVTAFSTMSFGWLRVDDRKVSTALLGDIVRLLNDTDARGTVPPRSVATFNFNPRHSEVVVNQMWFLSMTLSLSAVMVGTLCLQWLSTFRRKELKQRAYDDALALRQLRFEGLLGWGVPYVPGFLLLTVQGAFVLFATGLMYLLWSVNKQVAIPVVIVGGVVALLLIITTVMPLLQSVIGWMFPSTLIIPQCPYKSPISWVLHRGCVLLSIVVTLPFSLLPRFGKVLKWRSQQVKLLTDYTWQLFDDVWRDQRERWGPQTSKTGSRKYSYYLVHGLASAMEILVFQPNAVHIIHTCLQGFHGTSAEEETFEHLFGKSTPVVKQALSEYKAIVSGVVDEKSQPRLSVSYKENLRRDFLNAHALQHFVTHNPKLHRALLPHRVELYIRIKNSSRHLGTLKGLGGNYLASAEKQYIGTSIKCPIRDTRDADALSAELRYQFLKFADWFLNTDWCDKSDVCGVESVLNAVKKMQVVSGADVDEPPLEESMKKVLKLVDKHFTEISHHRRLSSAGTATVYETGGENVASPDHEEAHGSPWISKGAGDKELSSTIPLTPILVDLHEIVQGKLDRKKRNEAKLDSDHDNYLPV</sequence>
<gene>
    <name evidence="4" type="ORF">Agabi119p4_1386</name>
</gene>
<dbReference type="Proteomes" id="UP000629468">
    <property type="component" value="Unassembled WGS sequence"/>
</dbReference>
<feature type="region of interest" description="Disordered" evidence="1">
    <location>
        <begin position="616"/>
        <end position="640"/>
    </location>
</feature>
<evidence type="ECO:0000313" key="4">
    <source>
        <dbReference type="EMBL" id="KAF7785221.1"/>
    </source>
</evidence>
<proteinExistence type="predicted"/>
<feature type="transmembrane region" description="Helical" evidence="2">
    <location>
        <begin position="162"/>
        <end position="184"/>
    </location>
</feature>
<feature type="domain" description="DUF6535" evidence="3">
    <location>
        <begin position="65"/>
        <end position="244"/>
    </location>
</feature>
<name>A0A8H7FD99_AGABI</name>
<keyword evidence="2" id="KW-0472">Membrane</keyword>
<protein>
    <recommendedName>
        <fullName evidence="3">DUF6535 domain-containing protein</fullName>
    </recommendedName>
</protein>
<reference evidence="4 5" key="1">
    <citation type="journal article" name="Sci. Rep.">
        <title>Telomere-to-telomere assembled and centromere annotated genomes of the two main subspecies of the button mushroom Agaricus bisporus reveal especially polymorphic chromosome ends.</title>
        <authorList>
            <person name="Sonnenberg A.S.M."/>
            <person name="Sedaghat-Telgerd N."/>
            <person name="Lavrijssen B."/>
            <person name="Ohm R.A."/>
            <person name="Hendrickx P.M."/>
            <person name="Scholtmeijer K."/>
            <person name="Baars J.J.P."/>
            <person name="van Peer A."/>
        </authorList>
    </citation>
    <scope>NUCLEOTIDE SEQUENCE [LARGE SCALE GENOMIC DNA]</scope>
    <source>
        <strain evidence="4 5">H119_p4</strain>
    </source>
</reference>
<evidence type="ECO:0000259" key="3">
    <source>
        <dbReference type="Pfam" id="PF20153"/>
    </source>
</evidence>
<feature type="transmembrane region" description="Helical" evidence="2">
    <location>
        <begin position="250"/>
        <end position="279"/>
    </location>
</feature>
<evidence type="ECO:0000256" key="1">
    <source>
        <dbReference type="SAM" id="MobiDB-lite"/>
    </source>
</evidence>
<feature type="transmembrane region" description="Helical" evidence="2">
    <location>
        <begin position="222"/>
        <end position="243"/>
    </location>
</feature>
<dbReference type="InterPro" id="IPR045338">
    <property type="entry name" value="DUF6535"/>
</dbReference>
<accession>A0A8H7FD99</accession>
<keyword evidence="2" id="KW-1133">Transmembrane helix</keyword>
<dbReference type="Pfam" id="PF20153">
    <property type="entry name" value="DUF6535"/>
    <property type="match status" value="1"/>
</dbReference>
<feature type="transmembrane region" description="Helical" evidence="2">
    <location>
        <begin position="90"/>
        <end position="112"/>
    </location>
</feature>
<dbReference type="EMBL" id="JABXXO010000001">
    <property type="protein sequence ID" value="KAF7785221.1"/>
    <property type="molecule type" value="Genomic_DNA"/>
</dbReference>
<dbReference type="AlphaFoldDB" id="A0A8H7FD99"/>
<evidence type="ECO:0000256" key="2">
    <source>
        <dbReference type="SAM" id="Phobius"/>
    </source>
</evidence>
<comment type="caution">
    <text evidence="4">The sequence shown here is derived from an EMBL/GenBank/DDBJ whole genome shotgun (WGS) entry which is preliminary data.</text>
</comment>
<keyword evidence="2" id="KW-0812">Transmembrane</keyword>
<organism evidence="4 5">
    <name type="scientific">Agaricus bisporus var. burnettii</name>
    <dbReference type="NCBI Taxonomy" id="192524"/>
    <lineage>
        <taxon>Eukaryota</taxon>
        <taxon>Fungi</taxon>
        <taxon>Dikarya</taxon>
        <taxon>Basidiomycota</taxon>
        <taxon>Agaricomycotina</taxon>
        <taxon>Agaricomycetes</taxon>
        <taxon>Agaricomycetidae</taxon>
        <taxon>Agaricales</taxon>
        <taxon>Agaricineae</taxon>
        <taxon>Agaricaceae</taxon>
        <taxon>Agaricus</taxon>
    </lineage>
</organism>